<comment type="caution">
    <text evidence="8">The sequence shown here is derived from an EMBL/GenBank/DDBJ whole genome shotgun (WGS) entry which is preliminary data.</text>
</comment>
<protein>
    <submittedName>
        <fullName evidence="8">Tetratricopeptide repeat protein</fullName>
    </submittedName>
</protein>
<sequence>MAHQYTGKFLLVSILCSVGYTSTGQSSAYSTDTAYVGNSLRAGEAIESSDAKKALGYYQKAYTVARRVNYARGYFEAVRLLAFALNNVGRSDEAKSIAQQALQQANTDTSKRYKMISHGALAITAARQGDLAEAIRQYAHMAEYVRALGRRDNEAVIYNNMAAIYQRQDLLDQAIAYNQKALAIRRTLPNNDRDIASSLFNIGAVYGVRNNYRQEANYTLQALRLLKPERDVDMVIRVYNNLGYVYRSTNKYDSSFFYLNKALVLSHKMGASSEEIRVLSNLAANHLDKKNANAARPFLVRARAIMDTLKPGLSEQQSWLAQMVDLSVLSGDYKSAYQWLEQYTNNKDSLANLSIREQLETYDQTMRRAEAREKIAEKQAQIARLEADQRRQTMWLWLAGMAVLALTAGGGLGWLYYRQRQKTAAAALLAAQQEQELTAIKSELAGQQKERTRISKEMHDDLGASMTAIGLLSEVAKTRVDALAVPEVGKISEISAAMVTSMNEIIWSLNTRNDSLNGLIAYIRAYAREFIDNTPLTLKIDIQESPDEVIIRGVDRRNMFLTVKEALNNVVKHAQAIEVTLRMRPQTNPTQGGTFHIDICDNGRGFDPASLAHIHRNGLTNMSLRMQESGGTCNIESTQAGTCVLVRFPY</sequence>
<keyword evidence="1" id="KW-0808">Transferase</keyword>
<keyword evidence="6" id="KW-0472">Membrane</keyword>
<dbReference type="AlphaFoldDB" id="A0A939K822"/>
<dbReference type="Pfam" id="PF02518">
    <property type="entry name" value="HATPase_c"/>
    <property type="match status" value="1"/>
</dbReference>
<dbReference type="Pfam" id="PF13424">
    <property type="entry name" value="TPR_12"/>
    <property type="match status" value="1"/>
</dbReference>
<evidence type="ECO:0000256" key="5">
    <source>
        <dbReference type="SAM" id="Coils"/>
    </source>
</evidence>
<dbReference type="SUPFAM" id="SSF55874">
    <property type="entry name" value="ATPase domain of HSP90 chaperone/DNA topoisomerase II/histidine kinase"/>
    <property type="match status" value="1"/>
</dbReference>
<dbReference type="Proteomes" id="UP000664034">
    <property type="component" value="Unassembled WGS sequence"/>
</dbReference>
<keyword evidence="6" id="KW-1133">Transmembrane helix</keyword>
<dbReference type="InterPro" id="IPR036890">
    <property type="entry name" value="HATPase_C_sf"/>
</dbReference>
<dbReference type="RefSeq" id="WP_207367562.1">
    <property type="nucleotide sequence ID" value="NZ_JAFMYV010000022.1"/>
</dbReference>
<evidence type="ECO:0000256" key="4">
    <source>
        <dbReference type="PROSITE-ProRule" id="PRU00339"/>
    </source>
</evidence>
<dbReference type="InterPro" id="IPR019734">
    <property type="entry name" value="TPR_rpt"/>
</dbReference>
<dbReference type="InterPro" id="IPR003594">
    <property type="entry name" value="HATPase_dom"/>
</dbReference>
<dbReference type="SUPFAM" id="SSF48452">
    <property type="entry name" value="TPR-like"/>
    <property type="match status" value="2"/>
</dbReference>
<name>A0A939K822_9BACT</name>
<evidence type="ECO:0000313" key="9">
    <source>
        <dbReference type="Proteomes" id="UP000664034"/>
    </source>
</evidence>
<dbReference type="Pfam" id="PF07730">
    <property type="entry name" value="HisKA_3"/>
    <property type="match status" value="1"/>
</dbReference>
<keyword evidence="2" id="KW-0418">Kinase</keyword>
<evidence type="ECO:0000259" key="7">
    <source>
        <dbReference type="SMART" id="SM00387"/>
    </source>
</evidence>
<dbReference type="PANTHER" id="PTHR24421">
    <property type="entry name" value="NITRATE/NITRITE SENSOR PROTEIN NARX-RELATED"/>
    <property type="match status" value="1"/>
</dbReference>
<dbReference type="InterPro" id="IPR011990">
    <property type="entry name" value="TPR-like_helical_dom_sf"/>
</dbReference>
<evidence type="ECO:0000256" key="6">
    <source>
        <dbReference type="SAM" id="Phobius"/>
    </source>
</evidence>
<dbReference type="GO" id="GO:0046983">
    <property type="term" value="F:protein dimerization activity"/>
    <property type="evidence" value="ECO:0007669"/>
    <property type="project" value="InterPro"/>
</dbReference>
<evidence type="ECO:0000256" key="1">
    <source>
        <dbReference type="ARBA" id="ARBA00022679"/>
    </source>
</evidence>
<dbReference type="Gene3D" id="1.20.5.1930">
    <property type="match status" value="1"/>
</dbReference>
<dbReference type="EMBL" id="JAFMYV010000022">
    <property type="protein sequence ID" value="MBO0940031.1"/>
    <property type="molecule type" value="Genomic_DNA"/>
</dbReference>
<keyword evidence="6" id="KW-0812">Transmembrane</keyword>
<evidence type="ECO:0000256" key="3">
    <source>
        <dbReference type="ARBA" id="ARBA00023012"/>
    </source>
</evidence>
<feature type="transmembrane region" description="Helical" evidence="6">
    <location>
        <begin position="394"/>
        <end position="417"/>
    </location>
</feature>
<proteinExistence type="predicted"/>
<keyword evidence="5" id="KW-0175">Coiled coil</keyword>
<dbReference type="Gene3D" id="1.25.40.10">
    <property type="entry name" value="Tetratricopeptide repeat domain"/>
    <property type="match status" value="3"/>
</dbReference>
<feature type="coiled-coil region" evidence="5">
    <location>
        <begin position="352"/>
        <end position="388"/>
    </location>
</feature>
<feature type="repeat" description="TPR" evidence="4">
    <location>
        <begin position="236"/>
        <end position="269"/>
    </location>
</feature>
<keyword evidence="3" id="KW-0902">Two-component regulatory system</keyword>
<dbReference type="Pfam" id="PF13181">
    <property type="entry name" value="TPR_8"/>
    <property type="match status" value="1"/>
</dbReference>
<dbReference type="GO" id="GO:0000155">
    <property type="term" value="F:phosphorelay sensor kinase activity"/>
    <property type="evidence" value="ECO:0007669"/>
    <property type="project" value="InterPro"/>
</dbReference>
<dbReference type="GO" id="GO:0016020">
    <property type="term" value="C:membrane"/>
    <property type="evidence" value="ECO:0007669"/>
    <property type="project" value="InterPro"/>
</dbReference>
<evidence type="ECO:0000256" key="2">
    <source>
        <dbReference type="ARBA" id="ARBA00022777"/>
    </source>
</evidence>
<dbReference type="SMART" id="SM00028">
    <property type="entry name" value="TPR"/>
    <property type="match status" value="5"/>
</dbReference>
<accession>A0A939K822</accession>
<keyword evidence="4" id="KW-0802">TPR repeat</keyword>
<dbReference type="InterPro" id="IPR050482">
    <property type="entry name" value="Sensor_HK_TwoCompSys"/>
</dbReference>
<feature type="domain" description="Histidine kinase/HSP90-like ATPase" evidence="7">
    <location>
        <begin position="554"/>
        <end position="650"/>
    </location>
</feature>
<gene>
    <name evidence="8" type="ORF">J2I47_26030</name>
</gene>
<organism evidence="8 9">
    <name type="scientific">Fibrella rubiginis</name>
    <dbReference type="NCBI Taxonomy" id="2817060"/>
    <lineage>
        <taxon>Bacteria</taxon>
        <taxon>Pseudomonadati</taxon>
        <taxon>Bacteroidota</taxon>
        <taxon>Cytophagia</taxon>
        <taxon>Cytophagales</taxon>
        <taxon>Spirosomataceae</taxon>
        <taxon>Fibrella</taxon>
    </lineage>
</organism>
<keyword evidence="9" id="KW-1185">Reference proteome</keyword>
<dbReference type="SMART" id="SM00387">
    <property type="entry name" value="HATPase_c"/>
    <property type="match status" value="1"/>
</dbReference>
<evidence type="ECO:0000313" key="8">
    <source>
        <dbReference type="EMBL" id="MBO0940031.1"/>
    </source>
</evidence>
<dbReference type="CDD" id="cd16917">
    <property type="entry name" value="HATPase_UhpB-NarQ-NarX-like"/>
    <property type="match status" value="1"/>
</dbReference>
<dbReference type="PROSITE" id="PS50005">
    <property type="entry name" value="TPR"/>
    <property type="match status" value="1"/>
</dbReference>
<dbReference type="Gene3D" id="3.30.565.10">
    <property type="entry name" value="Histidine kinase-like ATPase, C-terminal domain"/>
    <property type="match status" value="1"/>
</dbReference>
<dbReference type="InterPro" id="IPR011712">
    <property type="entry name" value="Sig_transdc_His_kin_sub3_dim/P"/>
</dbReference>
<reference evidence="8" key="1">
    <citation type="submission" date="2021-03" db="EMBL/GenBank/DDBJ databases">
        <title>Fibrella sp. HMF5335 genome sequencing and assembly.</title>
        <authorList>
            <person name="Kang H."/>
            <person name="Kim H."/>
            <person name="Bae S."/>
            <person name="Joh K."/>
        </authorList>
    </citation>
    <scope>NUCLEOTIDE SEQUENCE</scope>
    <source>
        <strain evidence="8">HMF5335</strain>
    </source>
</reference>